<keyword evidence="2" id="KW-1185">Reference proteome</keyword>
<evidence type="ECO:0000313" key="2">
    <source>
        <dbReference type="Proteomes" id="UP000410492"/>
    </source>
</evidence>
<dbReference type="EMBL" id="CAACVG010003472">
    <property type="protein sequence ID" value="VEN37542.1"/>
    <property type="molecule type" value="Genomic_DNA"/>
</dbReference>
<protein>
    <submittedName>
        <fullName evidence="1">Uncharacterized protein</fullName>
    </submittedName>
</protein>
<proteinExistence type="predicted"/>
<dbReference type="AlphaFoldDB" id="A0A653BPP1"/>
<reference evidence="1 2" key="1">
    <citation type="submission" date="2019-01" db="EMBL/GenBank/DDBJ databases">
        <authorList>
            <person name="Sayadi A."/>
        </authorList>
    </citation>
    <scope>NUCLEOTIDE SEQUENCE [LARGE SCALE GENOMIC DNA]</scope>
</reference>
<accession>A0A653BPP1</accession>
<feature type="non-terminal residue" evidence="1">
    <location>
        <position position="1"/>
    </location>
</feature>
<organism evidence="1 2">
    <name type="scientific">Callosobruchus maculatus</name>
    <name type="common">Southern cowpea weevil</name>
    <name type="synonym">Pulse bruchid</name>
    <dbReference type="NCBI Taxonomy" id="64391"/>
    <lineage>
        <taxon>Eukaryota</taxon>
        <taxon>Metazoa</taxon>
        <taxon>Ecdysozoa</taxon>
        <taxon>Arthropoda</taxon>
        <taxon>Hexapoda</taxon>
        <taxon>Insecta</taxon>
        <taxon>Pterygota</taxon>
        <taxon>Neoptera</taxon>
        <taxon>Endopterygota</taxon>
        <taxon>Coleoptera</taxon>
        <taxon>Polyphaga</taxon>
        <taxon>Cucujiformia</taxon>
        <taxon>Chrysomeloidea</taxon>
        <taxon>Chrysomelidae</taxon>
        <taxon>Bruchinae</taxon>
        <taxon>Bruchini</taxon>
        <taxon>Callosobruchus</taxon>
    </lineage>
</organism>
<gene>
    <name evidence="1" type="ORF">CALMAC_LOCUS2757</name>
</gene>
<sequence>LPRLLHILFNLSGNGKRLIIIYAILKAKVVLYQMLCGPPIRIFNISKS</sequence>
<name>A0A653BPP1_CALMS</name>
<evidence type="ECO:0000313" key="1">
    <source>
        <dbReference type="EMBL" id="VEN37542.1"/>
    </source>
</evidence>
<dbReference type="Proteomes" id="UP000410492">
    <property type="component" value="Unassembled WGS sequence"/>
</dbReference>